<evidence type="ECO:0000313" key="3">
    <source>
        <dbReference type="Proteomes" id="UP001156870"/>
    </source>
</evidence>
<keyword evidence="1" id="KW-0732">Signal</keyword>
<protein>
    <submittedName>
        <fullName evidence="2">Uncharacterized protein</fullName>
    </submittedName>
</protein>
<comment type="caution">
    <text evidence="2">The sequence shown here is derived from an EMBL/GenBank/DDBJ whole genome shotgun (WGS) entry which is preliminary data.</text>
</comment>
<gene>
    <name evidence="2" type="ORF">GCM10007877_12660</name>
</gene>
<dbReference type="RefSeq" id="WP_232591951.1">
    <property type="nucleotide sequence ID" value="NZ_BSPD01000030.1"/>
</dbReference>
<keyword evidence="3" id="KW-1185">Reference proteome</keyword>
<feature type="chain" id="PRO_5041365418" evidence="1">
    <location>
        <begin position="21"/>
        <end position="157"/>
    </location>
</feature>
<name>A0AA37WP29_9GAMM</name>
<evidence type="ECO:0000313" key="2">
    <source>
        <dbReference type="EMBL" id="GLS25552.1"/>
    </source>
</evidence>
<proteinExistence type="predicted"/>
<organism evidence="2 3">
    <name type="scientific">Marinibactrum halimedae</name>
    <dbReference type="NCBI Taxonomy" id="1444977"/>
    <lineage>
        <taxon>Bacteria</taxon>
        <taxon>Pseudomonadati</taxon>
        <taxon>Pseudomonadota</taxon>
        <taxon>Gammaproteobacteria</taxon>
        <taxon>Cellvibrionales</taxon>
        <taxon>Cellvibrionaceae</taxon>
        <taxon>Marinibactrum</taxon>
    </lineage>
</organism>
<sequence length="157" mass="16716">MKKMWMAIACCIGISGAVQAQDWKSYSGVGCLPIQETQDIRRSLGGISNWDNTSGTFYCPLVKDIAAANPNGLQRVNVRIFNNHSTAVTRCVLASRNADGVTLSTDSATCPVGIGACSLNLGPLATINGSNAALYCILPERQGARKTIIRSYSMSEI</sequence>
<accession>A0AA37WP29</accession>
<feature type="signal peptide" evidence="1">
    <location>
        <begin position="1"/>
        <end position="20"/>
    </location>
</feature>
<dbReference type="AlphaFoldDB" id="A0AA37WP29"/>
<dbReference type="Proteomes" id="UP001156870">
    <property type="component" value="Unassembled WGS sequence"/>
</dbReference>
<dbReference type="EMBL" id="BSPD01000030">
    <property type="protein sequence ID" value="GLS25552.1"/>
    <property type="molecule type" value="Genomic_DNA"/>
</dbReference>
<evidence type="ECO:0000256" key="1">
    <source>
        <dbReference type="SAM" id="SignalP"/>
    </source>
</evidence>
<reference evidence="2 3" key="1">
    <citation type="journal article" date="2014" name="Int. J. Syst. Evol. Microbiol.">
        <title>Complete genome sequence of Corynebacterium casei LMG S-19264T (=DSM 44701T), isolated from a smear-ripened cheese.</title>
        <authorList>
            <consortium name="US DOE Joint Genome Institute (JGI-PGF)"/>
            <person name="Walter F."/>
            <person name="Albersmeier A."/>
            <person name="Kalinowski J."/>
            <person name="Ruckert C."/>
        </authorList>
    </citation>
    <scope>NUCLEOTIDE SEQUENCE [LARGE SCALE GENOMIC DNA]</scope>
    <source>
        <strain evidence="2 3">NBRC 110095</strain>
    </source>
</reference>